<dbReference type="Proteomes" id="UP000238479">
    <property type="component" value="Chromosome 1"/>
</dbReference>
<evidence type="ECO:0000313" key="1">
    <source>
        <dbReference type="EMBL" id="PRQ56304.1"/>
    </source>
</evidence>
<keyword evidence="2" id="KW-1185">Reference proteome</keyword>
<dbReference type="EMBL" id="PDCK01000039">
    <property type="protein sequence ID" value="PRQ56304.1"/>
    <property type="molecule type" value="Genomic_DNA"/>
</dbReference>
<name>A0A2P6SCA1_ROSCH</name>
<accession>A0A2P6SCA1</accession>
<reference evidence="1 2" key="1">
    <citation type="journal article" date="2018" name="Nat. Genet.">
        <title>The Rosa genome provides new insights in the design of modern roses.</title>
        <authorList>
            <person name="Bendahmane M."/>
        </authorList>
    </citation>
    <scope>NUCLEOTIDE SEQUENCE [LARGE SCALE GENOMIC DNA]</scope>
    <source>
        <strain evidence="2">cv. Old Blush</strain>
    </source>
</reference>
<protein>
    <submittedName>
        <fullName evidence="1">Uncharacterized protein</fullName>
    </submittedName>
</protein>
<sequence>MGQPISSIIHFSFNHLISSSSQLLTTTHSFSSETQSFVIGGLLTPRSHL</sequence>
<comment type="caution">
    <text evidence="1">The sequence shown here is derived from an EMBL/GenBank/DDBJ whole genome shotgun (WGS) entry which is preliminary data.</text>
</comment>
<dbReference type="AlphaFoldDB" id="A0A2P6SCA1"/>
<evidence type="ECO:0000313" key="2">
    <source>
        <dbReference type="Proteomes" id="UP000238479"/>
    </source>
</evidence>
<organism evidence="1 2">
    <name type="scientific">Rosa chinensis</name>
    <name type="common">China rose</name>
    <dbReference type="NCBI Taxonomy" id="74649"/>
    <lineage>
        <taxon>Eukaryota</taxon>
        <taxon>Viridiplantae</taxon>
        <taxon>Streptophyta</taxon>
        <taxon>Embryophyta</taxon>
        <taxon>Tracheophyta</taxon>
        <taxon>Spermatophyta</taxon>
        <taxon>Magnoliopsida</taxon>
        <taxon>eudicotyledons</taxon>
        <taxon>Gunneridae</taxon>
        <taxon>Pentapetalae</taxon>
        <taxon>rosids</taxon>
        <taxon>fabids</taxon>
        <taxon>Rosales</taxon>
        <taxon>Rosaceae</taxon>
        <taxon>Rosoideae</taxon>
        <taxon>Rosoideae incertae sedis</taxon>
        <taxon>Rosa</taxon>
    </lineage>
</organism>
<dbReference type="Gramene" id="PRQ56304">
    <property type="protein sequence ID" value="PRQ56304"/>
    <property type="gene ID" value="RchiOBHm_Chr1g0334301"/>
</dbReference>
<proteinExistence type="predicted"/>
<gene>
    <name evidence="1" type="ORF">RchiOBHm_Chr1g0334301</name>
</gene>